<protein>
    <recommendedName>
        <fullName evidence="3">CSD domain-containing protein</fullName>
    </recommendedName>
</protein>
<dbReference type="EMBL" id="MHOP01000011">
    <property type="protein sequence ID" value="OGZ65990.1"/>
    <property type="molecule type" value="Genomic_DNA"/>
</dbReference>
<dbReference type="AlphaFoldDB" id="A0A1G2HUU3"/>
<gene>
    <name evidence="1" type="ORF">A2822_03000</name>
</gene>
<dbReference type="InterPro" id="IPR012340">
    <property type="entry name" value="NA-bd_OB-fold"/>
</dbReference>
<dbReference type="Gene3D" id="2.40.50.140">
    <property type="entry name" value="Nucleic acid-binding proteins"/>
    <property type="match status" value="1"/>
</dbReference>
<comment type="caution">
    <text evidence="1">The sequence shown here is derived from an EMBL/GenBank/DDBJ whole genome shotgun (WGS) entry which is preliminary data.</text>
</comment>
<accession>A0A1G2HUU3</accession>
<proteinExistence type="predicted"/>
<dbReference type="Proteomes" id="UP000178774">
    <property type="component" value="Unassembled WGS sequence"/>
</dbReference>
<evidence type="ECO:0000313" key="1">
    <source>
        <dbReference type="EMBL" id="OGZ65990.1"/>
    </source>
</evidence>
<name>A0A1G2HUU3_9BACT</name>
<sequence length="282" mass="32228">MTTLERGTVTKFFNTKERMYGFVRLPSREEVFFHFNDGAAVGVGLEEPRFMMVKPARRPVKGDVLLFERSKNAKGFKAMPWCFAADWAHAQKEIAGRATYRLMKQTGEFRITRDPQVLWEGTDPQATLEKFGPIKPKLTYKGGISGWQKYWFEQKTSEGWQRVDDDYDPQGISLNLGRVTKPEMPLQVAINKLTTATKNSLVDDDFGVAELYWTKNERKVAQAYVRHYGATITMTETDEFETTRFRDAEGDELAKLGRPGKVEHNDAGDPCEVDGIYHSADY</sequence>
<evidence type="ECO:0000313" key="2">
    <source>
        <dbReference type="Proteomes" id="UP000178774"/>
    </source>
</evidence>
<reference evidence="1 2" key="1">
    <citation type="journal article" date="2016" name="Nat. Commun.">
        <title>Thousands of microbial genomes shed light on interconnected biogeochemical processes in an aquifer system.</title>
        <authorList>
            <person name="Anantharaman K."/>
            <person name="Brown C.T."/>
            <person name="Hug L.A."/>
            <person name="Sharon I."/>
            <person name="Castelle C.J."/>
            <person name="Probst A.J."/>
            <person name="Thomas B.C."/>
            <person name="Singh A."/>
            <person name="Wilkins M.J."/>
            <person name="Karaoz U."/>
            <person name="Brodie E.L."/>
            <person name="Williams K.H."/>
            <person name="Hubbard S.S."/>
            <person name="Banfield J.F."/>
        </authorList>
    </citation>
    <scope>NUCLEOTIDE SEQUENCE [LARGE SCALE GENOMIC DNA]</scope>
</reference>
<organism evidence="1 2">
    <name type="scientific">Candidatus Staskawiczbacteria bacterium RIFCSPHIGHO2_01_FULL_41_41</name>
    <dbReference type="NCBI Taxonomy" id="1802203"/>
    <lineage>
        <taxon>Bacteria</taxon>
        <taxon>Candidatus Staskawicziibacteriota</taxon>
    </lineage>
</organism>
<evidence type="ECO:0008006" key="3">
    <source>
        <dbReference type="Google" id="ProtNLM"/>
    </source>
</evidence>